<dbReference type="InterPro" id="IPR000432">
    <property type="entry name" value="DNA_mismatch_repair_MutS_C"/>
</dbReference>
<dbReference type="InterPro" id="IPR016151">
    <property type="entry name" value="DNA_mismatch_repair_MutS_N"/>
</dbReference>
<dbReference type="GO" id="GO:0140664">
    <property type="term" value="F:ATP-dependent DNA damage sensor activity"/>
    <property type="evidence" value="ECO:0007669"/>
    <property type="project" value="InterPro"/>
</dbReference>
<dbReference type="Pfam" id="PF05190">
    <property type="entry name" value="MutS_IV"/>
    <property type="match status" value="1"/>
</dbReference>
<feature type="domain" description="DNA mismatch repair proteins mutS family" evidence="13">
    <location>
        <begin position="767"/>
        <end position="783"/>
    </location>
</feature>
<comment type="similarity">
    <text evidence="2 12">Belongs to the DNA mismatch repair MutS family.</text>
</comment>
<evidence type="ECO:0000256" key="2">
    <source>
        <dbReference type="ARBA" id="ARBA00006271"/>
    </source>
</evidence>
<dbReference type="InterPro" id="IPR007695">
    <property type="entry name" value="DNA_mismatch_repair_MutS-lik_N"/>
</dbReference>
<dbReference type="STRING" id="4999.A0A1Y1USU8"/>
<keyword evidence="15" id="KW-1185">Reference proteome</keyword>
<dbReference type="InterPro" id="IPR011184">
    <property type="entry name" value="DNA_mismatch_repair_Msh2"/>
</dbReference>
<evidence type="ECO:0000256" key="8">
    <source>
        <dbReference type="ARBA" id="ARBA00023204"/>
    </source>
</evidence>
<dbReference type="InterPro" id="IPR036678">
    <property type="entry name" value="MutS_con_dom_sf"/>
</dbReference>
<proteinExistence type="inferred from homology"/>
<keyword evidence="4 12" id="KW-0547">Nucleotide-binding</keyword>
<gene>
    <name evidence="14" type="ORF">BD324DRAFT_613143</name>
</gene>
<comment type="function">
    <text evidence="12">Component of the post-replicative DNA mismatch repair system (MMR).</text>
</comment>
<dbReference type="SMART" id="SM00534">
    <property type="entry name" value="MUTSac"/>
    <property type="match status" value="1"/>
</dbReference>
<dbReference type="CDD" id="cd03285">
    <property type="entry name" value="ABC_MSH2_euk"/>
    <property type="match status" value="1"/>
</dbReference>
<dbReference type="InterPro" id="IPR007696">
    <property type="entry name" value="DNA_mismatch_repair_MutS_core"/>
</dbReference>
<dbReference type="InterPro" id="IPR007860">
    <property type="entry name" value="DNA_mmatch_repair_MutS_con_dom"/>
</dbReference>
<dbReference type="PIRSF" id="PIRSF005813">
    <property type="entry name" value="MSH2"/>
    <property type="match status" value="1"/>
</dbReference>
<keyword evidence="8 12" id="KW-0234">DNA repair</keyword>
<dbReference type="PROSITE" id="PS00486">
    <property type="entry name" value="DNA_MISMATCH_REPAIR_2"/>
    <property type="match status" value="1"/>
</dbReference>
<dbReference type="PANTHER" id="PTHR11361:SF35">
    <property type="entry name" value="DNA MISMATCH REPAIR PROTEIN MSH2"/>
    <property type="match status" value="1"/>
</dbReference>
<comment type="subcellular location">
    <subcellularLocation>
        <location evidence="1">Nucleus</location>
    </subcellularLocation>
</comment>
<dbReference type="EMBL" id="NBSH01000001">
    <property type="protein sequence ID" value="ORX41090.1"/>
    <property type="molecule type" value="Genomic_DNA"/>
</dbReference>
<dbReference type="InterPro" id="IPR032642">
    <property type="entry name" value="Msh2_ATP-bd"/>
</dbReference>
<evidence type="ECO:0000256" key="5">
    <source>
        <dbReference type="ARBA" id="ARBA00022763"/>
    </source>
</evidence>
<evidence type="ECO:0000259" key="13">
    <source>
        <dbReference type="PROSITE" id="PS00486"/>
    </source>
</evidence>
<dbReference type="GO" id="GO:0030983">
    <property type="term" value="F:mismatched DNA binding"/>
    <property type="evidence" value="ECO:0007669"/>
    <property type="project" value="InterPro"/>
</dbReference>
<dbReference type="GO" id="GO:0006312">
    <property type="term" value="P:mitotic recombination"/>
    <property type="evidence" value="ECO:0007669"/>
    <property type="project" value="TreeGrafter"/>
</dbReference>
<dbReference type="GO" id="GO:0051053">
    <property type="term" value="P:negative regulation of DNA metabolic process"/>
    <property type="evidence" value="ECO:0007669"/>
    <property type="project" value="UniProtKB-ARBA"/>
</dbReference>
<evidence type="ECO:0000256" key="6">
    <source>
        <dbReference type="ARBA" id="ARBA00022840"/>
    </source>
</evidence>
<dbReference type="FunCoup" id="A0A1Y1USU8">
    <property type="interactions" value="768"/>
</dbReference>
<dbReference type="InterPro" id="IPR036187">
    <property type="entry name" value="DNA_mismatch_repair_MutS_sf"/>
</dbReference>
<dbReference type="InterPro" id="IPR045076">
    <property type="entry name" value="MutS"/>
</dbReference>
<dbReference type="GeneID" id="33556281"/>
<dbReference type="AlphaFoldDB" id="A0A1Y1USU8"/>
<evidence type="ECO:0000256" key="11">
    <source>
        <dbReference type="ARBA" id="ARBA00073545"/>
    </source>
</evidence>
<dbReference type="RefSeq" id="XP_021874769.1">
    <property type="nucleotide sequence ID" value="XM_022014473.1"/>
</dbReference>
<dbReference type="GO" id="GO:0006298">
    <property type="term" value="P:mismatch repair"/>
    <property type="evidence" value="ECO:0007669"/>
    <property type="project" value="InterPro"/>
</dbReference>
<dbReference type="Gene3D" id="3.40.1170.10">
    <property type="entry name" value="DNA repair protein MutS, domain I"/>
    <property type="match status" value="1"/>
</dbReference>
<comment type="caution">
    <text evidence="14">The sequence shown here is derived from an EMBL/GenBank/DDBJ whole genome shotgun (WGS) entry which is preliminary data.</text>
</comment>
<dbReference type="SUPFAM" id="SSF52540">
    <property type="entry name" value="P-loop containing nucleoside triphosphate hydrolases"/>
    <property type="match status" value="1"/>
</dbReference>
<dbReference type="OrthoDB" id="121051at2759"/>
<dbReference type="Gene3D" id="3.30.420.110">
    <property type="entry name" value="MutS, connector domain"/>
    <property type="match status" value="1"/>
</dbReference>
<dbReference type="InterPro" id="IPR027417">
    <property type="entry name" value="P-loop_NTPase"/>
</dbReference>
<name>A0A1Y1USU8_9TREE</name>
<keyword evidence="9" id="KW-0539">Nucleus</keyword>
<dbReference type="FunFam" id="3.40.50.300:FF:000925">
    <property type="entry name" value="DNA mismatch repair protein MSH2"/>
    <property type="match status" value="1"/>
</dbReference>
<evidence type="ECO:0000313" key="14">
    <source>
        <dbReference type="EMBL" id="ORX41090.1"/>
    </source>
</evidence>
<dbReference type="InterPro" id="IPR007861">
    <property type="entry name" value="DNA_mismatch_repair_MutS_clamp"/>
</dbReference>
<evidence type="ECO:0000256" key="12">
    <source>
        <dbReference type="RuleBase" id="RU003756"/>
    </source>
</evidence>
<dbReference type="Gene3D" id="3.40.50.300">
    <property type="entry name" value="P-loop containing nucleotide triphosphate hydrolases"/>
    <property type="match status" value="1"/>
</dbReference>
<dbReference type="Gene3D" id="1.10.1420.10">
    <property type="match status" value="2"/>
</dbReference>
<dbReference type="FunFam" id="3.40.1170.10:FF:000003">
    <property type="entry name" value="DNA mismatch repair protein"/>
    <property type="match status" value="1"/>
</dbReference>
<dbReference type="GO" id="GO:0032301">
    <property type="term" value="C:MutSalpha complex"/>
    <property type="evidence" value="ECO:0007669"/>
    <property type="project" value="TreeGrafter"/>
</dbReference>
<dbReference type="Pfam" id="PF05192">
    <property type="entry name" value="MutS_III"/>
    <property type="match status" value="1"/>
</dbReference>
<evidence type="ECO:0000256" key="7">
    <source>
        <dbReference type="ARBA" id="ARBA00023125"/>
    </source>
</evidence>
<sequence length="961" mass="107711">MPMYSNESTAAPKPQFEMDKESERLFCKFVDSMPQKPEGMVRLFDRGDYYSAHGSDALLVAQQVYRTNNVIKYLGSGSTPQATSSTSTSAMTARGLPSVSISQSLTTIFLRECLTTKQMRVEIYQPENGAGGRKNHARWILAKSASPGHISQVEDMLFNQTDLEVNAVSMALRVHVKDGQRTVGCAFADVQEKILGVAEFAEDEAFGNTESLLIQLGIRECVLQTNEKRSDHDLTTMRTLVERCGIMVTELKSADFKSDSVEQDLRRLLNESHSDAALPEFDLKHAMSAMAALTKFLSLASDSTLHGQFRLHRHDLSQYMKLDASALKALNLMPNPQELGGSANMSLYGLLNRCYTSQGKRLLGRWLKQPLINLHEINKRQGVIETFFDDSFTRQQIQKDFLKAMPDLHRLSKKFHRKAADLQDVVRVYQAVQELPKLKRLLEEVAPSEPSNKELINEIYLAPLTEHIDNLAKYLEMVEETIDLAEMSRHNIVLRAELDADLQRVKEKLIIVRDGLDEEHARVGQALDLDITKKLHLENHQVYRYSFRITKAEQAKIRGNKEYIDLSTQKSGSIFTTRTLRDLSDEYFKLQKEYNHRQRDLVVQVVGIAATYTSVLELLDDLIASIDVSVSLAHVSANAPVAYVRPRLTEMGTGDLIVRGARHPCLEVQDDIQFISNDHIMRKDESEFAIVTGPNMGGKSTYIRQIGVIALMAQIGCFVPADEAQLPVFDCVLARVGAGDSQLKGVSTFMAEMLETATILRSATKSSLIIIDELGRGTSTHDGFGLAWAISEDIANRIRCFCLFATHFHELTTLESTVKHVKNLHVEAHVQSRDGGQGKRENDITLLYKVSDGICDQSFGIHVAELANFPESVVKLAKRKAAELEDFGDASEEPARKFTKEETEEGTALVKAFLDEWKSRIESGGREMSHDEQVAELKKVGSEFRSKFEASPWVADLLEGF</sequence>
<dbReference type="Pfam" id="PF05188">
    <property type="entry name" value="MutS_II"/>
    <property type="match status" value="1"/>
</dbReference>
<dbReference type="FunFam" id="3.30.420.110:FF:000002">
    <property type="entry name" value="DNA mismatch repair protein"/>
    <property type="match status" value="1"/>
</dbReference>
<dbReference type="SUPFAM" id="SSF48334">
    <property type="entry name" value="DNA repair protein MutS, domain III"/>
    <property type="match status" value="1"/>
</dbReference>
<dbReference type="NCBIfam" id="NF003810">
    <property type="entry name" value="PRK05399.1"/>
    <property type="match status" value="1"/>
</dbReference>
<dbReference type="FunFam" id="1.10.1420.10:FF:000003">
    <property type="entry name" value="DNA mismatch repair protein"/>
    <property type="match status" value="1"/>
</dbReference>
<evidence type="ECO:0000313" key="15">
    <source>
        <dbReference type="Proteomes" id="UP000193218"/>
    </source>
</evidence>
<protein>
    <recommendedName>
        <fullName evidence="11">DNA mismatch repair protein MSH2</fullName>
    </recommendedName>
    <alternativeName>
        <fullName evidence="3">DNA mismatch repair protein Msh2</fullName>
    </alternativeName>
    <alternativeName>
        <fullName evidence="10">MutS protein homolog 2</fullName>
    </alternativeName>
</protein>
<organism evidence="14 15">
    <name type="scientific">Kockovaella imperatae</name>
    <dbReference type="NCBI Taxonomy" id="4999"/>
    <lineage>
        <taxon>Eukaryota</taxon>
        <taxon>Fungi</taxon>
        <taxon>Dikarya</taxon>
        <taxon>Basidiomycota</taxon>
        <taxon>Agaricomycotina</taxon>
        <taxon>Tremellomycetes</taxon>
        <taxon>Tremellales</taxon>
        <taxon>Cuniculitremaceae</taxon>
        <taxon>Kockovaella</taxon>
    </lineage>
</organism>
<dbReference type="PANTHER" id="PTHR11361">
    <property type="entry name" value="DNA MISMATCH REPAIR PROTEIN MUTS FAMILY MEMBER"/>
    <property type="match status" value="1"/>
</dbReference>
<evidence type="ECO:0000256" key="9">
    <source>
        <dbReference type="ARBA" id="ARBA00023242"/>
    </source>
</evidence>
<dbReference type="InParanoid" id="A0A1Y1USU8"/>
<keyword evidence="7 12" id="KW-0238">DNA-binding</keyword>
<evidence type="ECO:0000256" key="3">
    <source>
        <dbReference type="ARBA" id="ARBA00019549"/>
    </source>
</evidence>
<evidence type="ECO:0000256" key="10">
    <source>
        <dbReference type="ARBA" id="ARBA00029795"/>
    </source>
</evidence>
<evidence type="ECO:0000256" key="4">
    <source>
        <dbReference type="ARBA" id="ARBA00022741"/>
    </source>
</evidence>
<dbReference type="Pfam" id="PF00488">
    <property type="entry name" value="MutS_V"/>
    <property type="match status" value="1"/>
</dbReference>
<dbReference type="SMART" id="SM00533">
    <property type="entry name" value="MUTSd"/>
    <property type="match status" value="1"/>
</dbReference>
<dbReference type="Proteomes" id="UP000193218">
    <property type="component" value="Unassembled WGS sequence"/>
</dbReference>
<keyword evidence="6" id="KW-0067">ATP-binding</keyword>
<evidence type="ECO:0000256" key="1">
    <source>
        <dbReference type="ARBA" id="ARBA00004123"/>
    </source>
</evidence>
<accession>A0A1Y1USU8</accession>
<reference evidence="14 15" key="1">
    <citation type="submission" date="2017-03" db="EMBL/GenBank/DDBJ databases">
        <title>Widespread Adenine N6-methylation of Active Genes in Fungi.</title>
        <authorList>
            <consortium name="DOE Joint Genome Institute"/>
            <person name="Mondo S.J."/>
            <person name="Dannebaum R.O."/>
            <person name="Kuo R.C."/>
            <person name="Louie K.B."/>
            <person name="Bewick A.J."/>
            <person name="Labutti K."/>
            <person name="Haridas S."/>
            <person name="Kuo A."/>
            <person name="Salamov A."/>
            <person name="Ahrendt S.R."/>
            <person name="Lau R."/>
            <person name="Bowen B.P."/>
            <person name="Lipzen A."/>
            <person name="Sullivan W."/>
            <person name="Andreopoulos W.B."/>
            <person name="Clum A."/>
            <person name="Lindquist E."/>
            <person name="Daum C."/>
            <person name="Northen T.R."/>
            <person name="Ramamoorthy G."/>
            <person name="Schmitz R.J."/>
            <person name="Gryganskyi A."/>
            <person name="Culley D."/>
            <person name="Magnuson J."/>
            <person name="James T.Y."/>
            <person name="O'Malley M.A."/>
            <person name="Stajich J.E."/>
            <person name="Spatafora J.W."/>
            <person name="Visel A."/>
            <person name="Grigoriev I.V."/>
        </authorList>
    </citation>
    <scope>NUCLEOTIDE SEQUENCE [LARGE SCALE GENOMIC DNA]</scope>
    <source>
        <strain evidence="14 15">NRRL Y-17943</strain>
    </source>
</reference>
<dbReference type="Pfam" id="PF01624">
    <property type="entry name" value="MutS_I"/>
    <property type="match status" value="1"/>
</dbReference>
<keyword evidence="5 12" id="KW-0227">DNA damage</keyword>
<dbReference type="GO" id="GO:0005524">
    <property type="term" value="F:ATP binding"/>
    <property type="evidence" value="ECO:0007669"/>
    <property type="project" value="UniProtKB-KW"/>
</dbReference>